<evidence type="ECO:0000313" key="3">
    <source>
        <dbReference type="Proteomes" id="UP000558488"/>
    </source>
</evidence>
<evidence type="ECO:0000256" key="1">
    <source>
        <dbReference type="SAM" id="MobiDB-lite"/>
    </source>
</evidence>
<reference evidence="2 3" key="1">
    <citation type="journal article" date="2020" name="Nature">
        <title>Six reference-quality genomes reveal evolution of bat adaptations.</title>
        <authorList>
            <person name="Jebb D."/>
            <person name="Huang Z."/>
            <person name="Pippel M."/>
            <person name="Hughes G.M."/>
            <person name="Lavrichenko K."/>
            <person name="Devanna P."/>
            <person name="Winkler S."/>
            <person name="Jermiin L.S."/>
            <person name="Skirmuntt E.C."/>
            <person name="Katzourakis A."/>
            <person name="Burkitt-Gray L."/>
            <person name="Ray D.A."/>
            <person name="Sullivan K.A.M."/>
            <person name="Roscito J.G."/>
            <person name="Kirilenko B.M."/>
            <person name="Davalos L.M."/>
            <person name="Corthals A.P."/>
            <person name="Power M.L."/>
            <person name="Jones G."/>
            <person name="Ransome R.D."/>
            <person name="Dechmann D.K.N."/>
            <person name="Locatelli A.G."/>
            <person name="Puechmaille S.J."/>
            <person name="Fedrigo O."/>
            <person name="Jarvis E.D."/>
            <person name="Hiller M."/>
            <person name="Vernes S.C."/>
            <person name="Myers E.W."/>
            <person name="Teeling E.C."/>
        </authorList>
    </citation>
    <scope>NUCLEOTIDE SEQUENCE [LARGE SCALE GENOMIC DNA]</scope>
    <source>
        <strain evidence="2">MPipKuh1</strain>
        <tissue evidence="2">Flight muscle</tissue>
    </source>
</reference>
<accession>A0A7J8B204</accession>
<proteinExistence type="predicted"/>
<evidence type="ECO:0000313" key="2">
    <source>
        <dbReference type="EMBL" id="KAF6392549.1"/>
    </source>
</evidence>
<dbReference type="EMBL" id="JACAGB010000001">
    <property type="protein sequence ID" value="KAF6392549.1"/>
    <property type="molecule type" value="Genomic_DNA"/>
</dbReference>
<protein>
    <submittedName>
        <fullName evidence="2">Uncharacterized protein</fullName>
    </submittedName>
</protein>
<name>A0A7J8B204_PIPKU</name>
<comment type="caution">
    <text evidence="2">The sequence shown here is derived from an EMBL/GenBank/DDBJ whole genome shotgun (WGS) entry which is preliminary data.</text>
</comment>
<organism evidence="2 3">
    <name type="scientific">Pipistrellus kuhlii</name>
    <name type="common">Kuhl's pipistrelle</name>
    <dbReference type="NCBI Taxonomy" id="59472"/>
    <lineage>
        <taxon>Eukaryota</taxon>
        <taxon>Metazoa</taxon>
        <taxon>Chordata</taxon>
        <taxon>Craniata</taxon>
        <taxon>Vertebrata</taxon>
        <taxon>Euteleostomi</taxon>
        <taxon>Mammalia</taxon>
        <taxon>Eutheria</taxon>
        <taxon>Laurasiatheria</taxon>
        <taxon>Chiroptera</taxon>
        <taxon>Yangochiroptera</taxon>
        <taxon>Vespertilionidae</taxon>
        <taxon>Pipistrellus</taxon>
    </lineage>
</organism>
<sequence length="141" mass="15160">MLAAELSSVLVFDFSRSPFYSFLSNFTIFCYNLISSHLELLCGVPLFSMASCAASACCRGRRRPGSRPRRSAVEGPAAPPPRGPCCPVPCRRLACLSPAAAPAPHRAPPSLESLTPSRQGSLASPLDLLLNISQNYLYPLH</sequence>
<feature type="compositionally biased region" description="Basic residues" evidence="1">
    <location>
        <begin position="60"/>
        <end position="70"/>
    </location>
</feature>
<dbReference type="AlphaFoldDB" id="A0A7J8B204"/>
<gene>
    <name evidence="2" type="ORF">mPipKuh1_007750</name>
</gene>
<feature type="region of interest" description="Disordered" evidence="1">
    <location>
        <begin position="60"/>
        <end position="84"/>
    </location>
</feature>
<dbReference type="Proteomes" id="UP000558488">
    <property type="component" value="Unassembled WGS sequence"/>
</dbReference>
<keyword evidence="3" id="KW-1185">Reference proteome</keyword>